<name>A0AAN7LSB9_TRANT</name>
<comment type="caution">
    <text evidence="7">The sequence shown here is derived from an EMBL/GenBank/DDBJ whole genome shotgun (WGS) entry which is preliminary data.</text>
</comment>
<dbReference type="PANTHER" id="PTHR32096:SF80">
    <property type="entry name" value="WRKY TRANSCRIPTION FACTOR 27-RELATED"/>
    <property type="match status" value="1"/>
</dbReference>
<keyword evidence="8" id="KW-1185">Reference proteome</keyword>
<feature type="domain" description="WRKY" evidence="6">
    <location>
        <begin position="96"/>
        <end position="122"/>
    </location>
</feature>
<keyword evidence="2" id="KW-0805">Transcription regulation</keyword>
<reference evidence="7 8" key="1">
    <citation type="journal article" date="2023" name="Hortic Res">
        <title>Pangenome of water caltrop reveals structural variations and asymmetric subgenome divergence after allopolyploidization.</title>
        <authorList>
            <person name="Zhang X."/>
            <person name="Chen Y."/>
            <person name="Wang L."/>
            <person name="Yuan Y."/>
            <person name="Fang M."/>
            <person name="Shi L."/>
            <person name="Lu R."/>
            <person name="Comes H.P."/>
            <person name="Ma Y."/>
            <person name="Chen Y."/>
            <person name="Huang G."/>
            <person name="Zhou Y."/>
            <person name="Zheng Z."/>
            <person name="Qiu Y."/>
        </authorList>
    </citation>
    <scope>NUCLEOTIDE SEQUENCE [LARGE SCALE GENOMIC DNA]</scope>
    <source>
        <strain evidence="7">F231</strain>
    </source>
</reference>
<keyword evidence="3" id="KW-0238">DNA-binding</keyword>
<sequence>MDEFMCWDGWDLDAVMRGYMSQSSSTAANLDIMEWPFDSFTNGPDLMRSTCDTLDMGFFNDFTGFSETSMRLGSCKKELVHLQKNQHKRVVQHVTAEDIVASDPWAWRKYGQKPIRGSPYPR</sequence>
<dbReference type="PROSITE" id="PS50811">
    <property type="entry name" value="WRKY"/>
    <property type="match status" value="1"/>
</dbReference>
<dbReference type="GO" id="GO:0003700">
    <property type="term" value="F:DNA-binding transcription factor activity"/>
    <property type="evidence" value="ECO:0007669"/>
    <property type="project" value="InterPro"/>
</dbReference>
<gene>
    <name evidence="7" type="ORF">SAY86_012542</name>
</gene>
<comment type="subcellular location">
    <subcellularLocation>
        <location evidence="1">Nucleus</location>
    </subcellularLocation>
</comment>
<dbReference type="AlphaFoldDB" id="A0AAN7LSB9"/>
<keyword evidence="5" id="KW-0539">Nucleus</keyword>
<keyword evidence="4" id="KW-0804">Transcription</keyword>
<organism evidence="7 8">
    <name type="scientific">Trapa natans</name>
    <name type="common">Water chestnut</name>
    <dbReference type="NCBI Taxonomy" id="22666"/>
    <lineage>
        <taxon>Eukaryota</taxon>
        <taxon>Viridiplantae</taxon>
        <taxon>Streptophyta</taxon>
        <taxon>Embryophyta</taxon>
        <taxon>Tracheophyta</taxon>
        <taxon>Spermatophyta</taxon>
        <taxon>Magnoliopsida</taxon>
        <taxon>eudicotyledons</taxon>
        <taxon>Gunneridae</taxon>
        <taxon>Pentapetalae</taxon>
        <taxon>rosids</taxon>
        <taxon>malvids</taxon>
        <taxon>Myrtales</taxon>
        <taxon>Lythraceae</taxon>
        <taxon>Trapa</taxon>
    </lineage>
</organism>
<evidence type="ECO:0000259" key="6">
    <source>
        <dbReference type="PROSITE" id="PS50811"/>
    </source>
</evidence>
<dbReference type="Proteomes" id="UP001346149">
    <property type="component" value="Unassembled WGS sequence"/>
</dbReference>
<evidence type="ECO:0000256" key="2">
    <source>
        <dbReference type="ARBA" id="ARBA00023015"/>
    </source>
</evidence>
<dbReference type="EMBL" id="JAXQNO010000007">
    <property type="protein sequence ID" value="KAK4794548.1"/>
    <property type="molecule type" value="Genomic_DNA"/>
</dbReference>
<evidence type="ECO:0000313" key="7">
    <source>
        <dbReference type="EMBL" id="KAK4794548.1"/>
    </source>
</evidence>
<dbReference type="GO" id="GO:0005634">
    <property type="term" value="C:nucleus"/>
    <property type="evidence" value="ECO:0007669"/>
    <property type="project" value="UniProtKB-SubCell"/>
</dbReference>
<dbReference type="PANTHER" id="PTHR32096">
    <property type="entry name" value="WRKY TRANSCRIPTION FACTOR 30-RELATED-RELATED"/>
    <property type="match status" value="1"/>
</dbReference>
<dbReference type="InterPro" id="IPR036576">
    <property type="entry name" value="WRKY_dom_sf"/>
</dbReference>
<dbReference type="SUPFAM" id="SSF118290">
    <property type="entry name" value="WRKY DNA-binding domain"/>
    <property type="match status" value="1"/>
</dbReference>
<protein>
    <recommendedName>
        <fullName evidence="6">WRKY domain-containing protein</fullName>
    </recommendedName>
</protein>
<evidence type="ECO:0000256" key="1">
    <source>
        <dbReference type="ARBA" id="ARBA00004123"/>
    </source>
</evidence>
<dbReference type="GO" id="GO:0000976">
    <property type="term" value="F:transcription cis-regulatory region binding"/>
    <property type="evidence" value="ECO:0007669"/>
    <property type="project" value="TreeGrafter"/>
</dbReference>
<evidence type="ECO:0000256" key="5">
    <source>
        <dbReference type="ARBA" id="ARBA00023242"/>
    </source>
</evidence>
<evidence type="ECO:0000256" key="3">
    <source>
        <dbReference type="ARBA" id="ARBA00023125"/>
    </source>
</evidence>
<dbReference type="Gene3D" id="2.20.25.80">
    <property type="entry name" value="WRKY domain"/>
    <property type="match status" value="1"/>
</dbReference>
<dbReference type="InterPro" id="IPR044810">
    <property type="entry name" value="WRKY_plant"/>
</dbReference>
<dbReference type="InterPro" id="IPR003657">
    <property type="entry name" value="WRKY_dom"/>
</dbReference>
<proteinExistence type="predicted"/>
<evidence type="ECO:0000256" key="4">
    <source>
        <dbReference type="ARBA" id="ARBA00023163"/>
    </source>
</evidence>
<dbReference type="Pfam" id="PF03106">
    <property type="entry name" value="WRKY"/>
    <property type="match status" value="1"/>
</dbReference>
<evidence type="ECO:0000313" key="8">
    <source>
        <dbReference type="Proteomes" id="UP001346149"/>
    </source>
</evidence>
<accession>A0AAN7LSB9</accession>